<sequence length="143" mass="15138">MTIVNDIRSTTGSNGGDGGGGSDSSSSSRPHSRLSFGDDDNNTEVIDAALDRAKEAEDEEEHHPYLSRRSMSKNSFEAGHMFVNAMFDKHPSTSADGGSWAGSPGDGYLSLNSTLGKGSPQVDPMTPRSILMSQKLHQAHADA</sequence>
<feature type="non-terminal residue" evidence="1">
    <location>
        <position position="143"/>
    </location>
</feature>
<gene>
    <name evidence="1" type="ORF">LPJ66_008794</name>
</gene>
<comment type="caution">
    <text evidence="1">The sequence shown here is derived from an EMBL/GenBank/DDBJ whole genome shotgun (WGS) entry which is preliminary data.</text>
</comment>
<accession>A0ACC1I5M5</accession>
<evidence type="ECO:0000313" key="2">
    <source>
        <dbReference type="Proteomes" id="UP001150581"/>
    </source>
</evidence>
<name>A0ACC1I5M5_9FUNG</name>
<dbReference type="Proteomes" id="UP001150581">
    <property type="component" value="Unassembled WGS sequence"/>
</dbReference>
<organism evidence="1 2">
    <name type="scientific">Kickxella alabastrina</name>
    <dbReference type="NCBI Taxonomy" id="61397"/>
    <lineage>
        <taxon>Eukaryota</taxon>
        <taxon>Fungi</taxon>
        <taxon>Fungi incertae sedis</taxon>
        <taxon>Zoopagomycota</taxon>
        <taxon>Kickxellomycotina</taxon>
        <taxon>Kickxellomycetes</taxon>
        <taxon>Kickxellales</taxon>
        <taxon>Kickxellaceae</taxon>
        <taxon>Kickxella</taxon>
    </lineage>
</organism>
<protein>
    <submittedName>
        <fullName evidence="1">Uncharacterized protein</fullName>
    </submittedName>
</protein>
<evidence type="ECO:0000313" key="1">
    <source>
        <dbReference type="EMBL" id="KAJ1888007.1"/>
    </source>
</evidence>
<keyword evidence="2" id="KW-1185">Reference proteome</keyword>
<dbReference type="EMBL" id="JANBPG010001852">
    <property type="protein sequence ID" value="KAJ1888007.1"/>
    <property type="molecule type" value="Genomic_DNA"/>
</dbReference>
<proteinExistence type="predicted"/>
<reference evidence="1" key="1">
    <citation type="submission" date="2022-07" db="EMBL/GenBank/DDBJ databases">
        <title>Phylogenomic reconstructions and comparative analyses of Kickxellomycotina fungi.</title>
        <authorList>
            <person name="Reynolds N.K."/>
            <person name="Stajich J.E."/>
            <person name="Barry K."/>
            <person name="Grigoriev I.V."/>
            <person name="Crous P."/>
            <person name="Smith M.E."/>
        </authorList>
    </citation>
    <scope>NUCLEOTIDE SEQUENCE</scope>
    <source>
        <strain evidence="1">Benny 63K</strain>
    </source>
</reference>